<proteinExistence type="predicted"/>
<reference evidence="2" key="1">
    <citation type="submission" date="2014-12" db="EMBL/GenBank/DDBJ databases">
        <title>Insight into the proteome of Arion vulgaris.</title>
        <authorList>
            <person name="Aradska J."/>
            <person name="Bulat T."/>
            <person name="Smidak R."/>
            <person name="Sarate P."/>
            <person name="Gangsoo J."/>
            <person name="Sialana F."/>
            <person name="Bilban M."/>
            <person name="Lubec G."/>
        </authorList>
    </citation>
    <scope>NUCLEOTIDE SEQUENCE</scope>
    <source>
        <tissue evidence="2">Skin</tissue>
    </source>
</reference>
<name>A0A0B6YUL9_9EUPU</name>
<evidence type="ECO:0000256" key="1">
    <source>
        <dbReference type="SAM" id="MobiDB-lite"/>
    </source>
</evidence>
<accession>A0A0B6YUL9</accession>
<gene>
    <name evidence="2" type="primary">ORF37477</name>
</gene>
<feature type="non-terminal residue" evidence="2">
    <location>
        <position position="1"/>
    </location>
</feature>
<dbReference type="AlphaFoldDB" id="A0A0B6YUL9"/>
<protein>
    <submittedName>
        <fullName evidence="2">Uncharacterized protein</fullName>
    </submittedName>
</protein>
<evidence type="ECO:0000313" key="2">
    <source>
        <dbReference type="EMBL" id="CEK59807.1"/>
    </source>
</evidence>
<dbReference type="EMBL" id="HACG01012942">
    <property type="protein sequence ID" value="CEK59807.1"/>
    <property type="molecule type" value="Transcribed_RNA"/>
</dbReference>
<sequence>PAFVDINVDQNACVKTKDIVVDTPCQSSNETLSNDSMPLKTYESSYKTD</sequence>
<organism evidence="2">
    <name type="scientific">Arion vulgaris</name>
    <dbReference type="NCBI Taxonomy" id="1028688"/>
    <lineage>
        <taxon>Eukaryota</taxon>
        <taxon>Metazoa</taxon>
        <taxon>Spiralia</taxon>
        <taxon>Lophotrochozoa</taxon>
        <taxon>Mollusca</taxon>
        <taxon>Gastropoda</taxon>
        <taxon>Heterobranchia</taxon>
        <taxon>Euthyneura</taxon>
        <taxon>Panpulmonata</taxon>
        <taxon>Eupulmonata</taxon>
        <taxon>Stylommatophora</taxon>
        <taxon>Helicina</taxon>
        <taxon>Arionoidea</taxon>
        <taxon>Arionidae</taxon>
        <taxon>Arion</taxon>
    </lineage>
</organism>
<feature type="region of interest" description="Disordered" evidence="1">
    <location>
        <begin position="25"/>
        <end position="49"/>
    </location>
</feature>